<dbReference type="PANTHER" id="PTHR30373">
    <property type="entry name" value="UPF0603 PROTEIN YGCG"/>
    <property type="match status" value="1"/>
</dbReference>
<sequence>MMQMWCSNKVRYVLCILLGCLIWSTAALTWANNQQSNIITAAANESSPDQAVVGRIIQEQQSRAKQNTASQTATTSNEKPAVAENDLQEGQATRVLPSLKQPVIDQSKLLNQSQLSRLSSQLIQLNRQAKAQIGIIIVPTTGQEDIFDFAMRVANQWKLGTEKQDNGVVIAVAVNDRRIQILTGYGLEGVLPDVVVSRIIRNQITPEFKNGNVAAGLIAGTTEIERILNLDPEIAQQAADQLKQQQERALHEQQAKDQMLLYTAIILIVGVFASSLIGHRLTASVAGVAAVTAGIVTGASILVSLLLGVGVFFLLVTSLAQVLLQLILSVAGRGGGSGGNDSDGYGGGGGSFGGGGASGSW</sequence>
<evidence type="ECO:0000259" key="4">
    <source>
        <dbReference type="Pfam" id="PF04536"/>
    </source>
</evidence>
<keyword evidence="2" id="KW-1133">Transmembrane helix</keyword>
<keyword evidence="6" id="KW-1185">Reference proteome</keyword>
<dbReference type="InterPro" id="IPR007621">
    <property type="entry name" value="TPM_dom"/>
</dbReference>
<dbReference type="Gene3D" id="3.10.310.50">
    <property type="match status" value="1"/>
</dbReference>
<dbReference type="EMBL" id="FZLN01000003">
    <property type="protein sequence ID" value="SNQ29771.1"/>
    <property type="molecule type" value="Genomic_DNA"/>
</dbReference>
<feature type="transmembrane region" description="Helical" evidence="2">
    <location>
        <begin position="285"/>
        <end position="305"/>
    </location>
</feature>
<feature type="transmembrane region" description="Helical" evidence="2">
    <location>
        <begin position="259"/>
        <end position="278"/>
    </location>
</feature>
<proteinExistence type="predicted"/>
<keyword evidence="2" id="KW-0472">Membrane</keyword>
<keyword evidence="2" id="KW-0812">Transmembrane</keyword>
<reference evidence="6" key="1">
    <citation type="submission" date="2017-06" db="EMBL/GenBank/DDBJ databases">
        <authorList>
            <person name="Varghese N."/>
            <person name="Submissions S."/>
        </authorList>
    </citation>
    <scope>NUCLEOTIDE SEQUENCE [LARGE SCALE GENOMIC DNA]</scope>
    <source>
        <strain evidence="6">ANC 5114</strain>
    </source>
</reference>
<name>A0A217EGZ6_9GAMM</name>
<evidence type="ECO:0000256" key="3">
    <source>
        <dbReference type="SAM" id="SignalP"/>
    </source>
</evidence>
<gene>
    <name evidence="5" type="ORF">SAMN05444584_1740</name>
</gene>
<feature type="signal peptide" evidence="3">
    <location>
        <begin position="1"/>
        <end position="31"/>
    </location>
</feature>
<evidence type="ECO:0000256" key="2">
    <source>
        <dbReference type="SAM" id="Phobius"/>
    </source>
</evidence>
<feature type="region of interest" description="Disordered" evidence="1">
    <location>
        <begin position="62"/>
        <end position="83"/>
    </location>
</feature>
<feature type="domain" description="TPM" evidence="4">
    <location>
        <begin position="103"/>
        <end position="226"/>
    </location>
</feature>
<dbReference type="PANTHER" id="PTHR30373:SF2">
    <property type="entry name" value="UPF0603 PROTEIN YGCG"/>
    <property type="match status" value="1"/>
</dbReference>
<evidence type="ECO:0000256" key="1">
    <source>
        <dbReference type="SAM" id="MobiDB-lite"/>
    </source>
</evidence>
<evidence type="ECO:0000313" key="6">
    <source>
        <dbReference type="Proteomes" id="UP000243463"/>
    </source>
</evidence>
<dbReference type="AlphaFoldDB" id="A0A217EGZ6"/>
<dbReference type="Pfam" id="PF04536">
    <property type="entry name" value="TPM_phosphatase"/>
    <property type="match status" value="1"/>
</dbReference>
<feature type="compositionally biased region" description="Polar residues" evidence="1">
    <location>
        <begin position="62"/>
        <end position="78"/>
    </location>
</feature>
<protein>
    <recommendedName>
        <fullName evidence="4">TPM domain-containing protein</fullName>
    </recommendedName>
</protein>
<feature type="chain" id="PRO_5013233742" description="TPM domain-containing protein" evidence="3">
    <location>
        <begin position="32"/>
        <end position="361"/>
    </location>
</feature>
<organism evidence="5 6">
    <name type="scientific">Acinetobacter apis</name>
    <dbReference type="NCBI Taxonomy" id="1229165"/>
    <lineage>
        <taxon>Bacteria</taxon>
        <taxon>Pseudomonadati</taxon>
        <taxon>Pseudomonadota</taxon>
        <taxon>Gammaproteobacteria</taxon>
        <taxon>Moraxellales</taxon>
        <taxon>Moraxellaceae</taxon>
        <taxon>Acinetobacter</taxon>
    </lineage>
</organism>
<evidence type="ECO:0000313" key="5">
    <source>
        <dbReference type="EMBL" id="SNQ29771.1"/>
    </source>
</evidence>
<keyword evidence="3" id="KW-0732">Signal</keyword>
<dbReference type="Proteomes" id="UP000243463">
    <property type="component" value="Unassembled WGS sequence"/>
</dbReference>
<accession>A0A217EGZ6</accession>